<feature type="region of interest" description="Disordered" evidence="1">
    <location>
        <begin position="47"/>
        <end position="112"/>
    </location>
</feature>
<dbReference type="InParanoid" id="V5IQN8"/>
<dbReference type="Proteomes" id="UP000001805">
    <property type="component" value="Chromosome 1, Linkage Group I"/>
</dbReference>
<dbReference type="AlphaFoldDB" id="V5IQN8"/>
<dbReference type="KEGG" id="ncr:NCU16473"/>
<dbReference type="OrthoDB" id="10441798at2759"/>
<proteinExistence type="predicted"/>
<feature type="compositionally biased region" description="Low complexity" evidence="1">
    <location>
        <begin position="69"/>
        <end position="81"/>
    </location>
</feature>
<keyword evidence="3" id="KW-1185">Reference proteome</keyword>
<feature type="region of interest" description="Disordered" evidence="1">
    <location>
        <begin position="1"/>
        <end position="25"/>
    </location>
</feature>
<evidence type="ECO:0000313" key="3">
    <source>
        <dbReference type="Proteomes" id="UP000001805"/>
    </source>
</evidence>
<name>V5IQN8_NEUCR</name>
<dbReference type="EMBL" id="CM002236">
    <property type="protein sequence ID" value="ESA44367.1"/>
    <property type="molecule type" value="Genomic_DNA"/>
</dbReference>
<reference evidence="2 3" key="1">
    <citation type="journal article" date="2003" name="Nature">
        <title>The genome sequence of the filamentous fungus Neurospora crassa.</title>
        <authorList>
            <person name="Galagan J.E."/>
            <person name="Calvo S.E."/>
            <person name="Borkovich K.A."/>
            <person name="Selker E.U."/>
            <person name="Read N.D."/>
            <person name="Jaffe D."/>
            <person name="FitzHugh W."/>
            <person name="Ma L.J."/>
            <person name="Smirnov S."/>
            <person name="Purcell S."/>
            <person name="Rehman B."/>
            <person name="Elkins T."/>
            <person name="Engels R."/>
            <person name="Wang S."/>
            <person name="Nielsen C.B."/>
            <person name="Butler J."/>
            <person name="Endrizzi M."/>
            <person name="Qui D."/>
            <person name="Ianakiev P."/>
            <person name="Bell-Pedersen D."/>
            <person name="Nelson M.A."/>
            <person name="Werner-Washburne M."/>
            <person name="Selitrennikoff C.P."/>
            <person name="Kinsey J.A."/>
            <person name="Braun E.L."/>
            <person name="Zelter A."/>
            <person name="Schulte U."/>
            <person name="Kothe G.O."/>
            <person name="Jedd G."/>
            <person name="Mewes W."/>
            <person name="Staben C."/>
            <person name="Marcotte E."/>
            <person name="Greenberg D."/>
            <person name="Roy A."/>
            <person name="Foley K."/>
            <person name="Naylor J."/>
            <person name="Stange-Thomann N."/>
            <person name="Barrett R."/>
            <person name="Gnerre S."/>
            <person name="Kamal M."/>
            <person name="Kamvysselis M."/>
            <person name="Mauceli E."/>
            <person name="Bielke C."/>
            <person name="Rudd S."/>
            <person name="Frishman D."/>
            <person name="Krystofova S."/>
            <person name="Rasmussen C."/>
            <person name="Metzenberg R.L."/>
            <person name="Perkins D.D."/>
            <person name="Kroken S."/>
            <person name="Cogoni C."/>
            <person name="Macino G."/>
            <person name="Catcheside D."/>
            <person name="Li W."/>
            <person name="Pratt R.J."/>
            <person name="Osmani S.A."/>
            <person name="DeSouza C.P."/>
            <person name="Glass L."/>
            <person name="Orbach M.J."/>
            <person name="Berglund J.A."/>
            <person name="Voelker R."/>
            <person name="Yarden O."/>
            <person name="Plamann M."/>
            <person name="Seiler S."/>
            <person name="Dunlap J."/>
            <person name="Radford A."/>
            <person name="Aramayo R."/>
            <person name="Natvig D.O."/>
            <person name="Alex L.A."/>
            <person name="Mannhaupt G."/>
            <person name="Ebbole D.J."/>
            <person name="Freitag M."/>
            <person name="Paulsen I."/>
            <person name="Sachs M.S."/>
            <person name="Lander E.S."/>
            <person name="Nusbaum C."/>
            <person name="Birren B."/>
        </authorList>
    </citation>
    <scope>NUCLEOTIDE SEQUENCE [LARGE SCALE GENOMIC DNA]</scope>
    <source>
        <strain evidence="3">ATCC 24698 / 74-OR23-1A / CBS 708.71 / DSM 1257 / FGSC 987</strain>
    </source>
</reference>
<protein>
    <submittedName>
        <fullName evidence="2">Uncharacterized protein</fullName>
    </submittedName>
</protein>
<dbReference type="GeneID" id="23569489"/>
<feature type="compositionally biased region" description="Acidic residues" evidence="1">
    <location>
        <begin position="82"/>
        <end position="112"/>
    </location>
</feature>
<sequence length="136" mass="14832">MPPAPEPKSKAAVPQGKRDVGRRTLDQGKIATLALSPLPMKEQLQKSVLLQKPKEADSQSEPPCKDDLASASAAAAAAAAAADDDWVLEDLVEKEEEEGEGKDDDDDDDDWFFEVPLLEEEDWVTVTLDSRDGKWA</sequence>
<dbReference type="RefSeq" id="XP_011393434.1">
    <property type="nucleotide sequence ID" value="XM_011395132.1"/>
</dbReference>
<accession>V5IQN8</accession>
<gene>
    <name evidence="2" type="ORF">NCU16473</name>
</gene>
<dbReference type="VEuPathDB" id="FungiDB:NCU16473"/>
<feature type="compositionally biased region" description="Basic and acidic residues" evidence="1">
    <location>
        <begin position="52"/>
        <end position="68"/>
    </location>
</feature>
<feature type="compositionally biased region" description="Basic and acidic residues" evidence="1">
    <location>
        <begin position="16"/>
        <end position="25"/>
    </location>
</feature>
<evidence type="ECO:0000256" key="1">
    <source>
        <dbReference type="SAM" id="MobiDB-lite"/>
    </source>
</evidence>
<organism evidence="2 3">
    <name type="scientific">Neurospora crassa (strain ATCC 24698 / 74-OR23-1A / CBS 708.71 / DSM 1257 / FGSC 987)</name>
    <dbReference type="NCBI Taxonomy" id="367110"/>
    <lineage>
        <taxon>Eukaryota</taxon>
        <taxon>Fungi</taxon>
        <taxon>Dikarya</taxon>
        <taxon>Ascomycota</taxon>
        <taxon>Pezizomycotina</taxon>
        <taxon>Sordariomycetes</taxon>
        <taxon>Sordariomycetidae</taxon>
        <taxon>Sordariales</taxon>
        <taxon>Sordariaceae</taxon>
        <taxon>Neurospora</taxon>
    </lineage>
</organism>
<evidence type="ECO:0000313" key="2">
    <source>
        <dbReference type="EMBL" id="ESA44367.1"/>
    </source>
</evidence>